<gene>
    <name evidence="1" type="ORF">UT72_C0011G0005</name>
</gene>
<sequence>MEKKTIKTFQDLIVYQNLYNAMLIVLKEIIPSLPREERFDLVDQMRRCCKTGPSLIAEGFAKRYQVRQWKKYLRDTIGESYEMINHLSVCIDVYGKYVDVKKCRELINLYEVTCKQITKLIKSWQDYHDRKSF</sequence>
<name>A0A0G0QPJ1_9BACT</name>
<accession>A0A0G0QPJ1</accession>
<organism evidence="1 2">
    <name type="scientific">Candidatus Woesebacteria bacterium GW2011_GWB1_40_101</name>
    <dbReference type="NCBI Taxonomy" id="1618575"/>
    <lineage>
        <taxon>Bacteria</taxon>
        <taxon>Candidatus Woeseibacteriota</taxon>
    </lineage>
</organism>
<evidence type="ECO:0000313" key="2">
    <source>
        <dbReference type="Proteomes" id="UP000034687"/>
    </source>
</evidence>
<proteinExistence type="predicted"/>
<reference evidence="1 2" key="1">
    <citation type="journal article" date="2015" name="Nature">
        <title>rRNA introns, odd ribosomes, and small enigmatic genomes across a large radiation of phyla.</title>
        <authorList>
            <person name="Brown C.T."/>
            <person name="Hug L.A."/>
            <person name="Thomas B.C."/>
            <person name="Sharon I."/>
            <person name="Castelle C.J."/>
            <person name="Singh A."/>
            <person name="Wilkins M.J."/>
            <person name="Williams K.H."/>
            <person name="Banfield J.F."/>
        </authorList>
    </citation>
    <scope>NUCLEOTIDE SEQUENCE [LARGE SCALE GENOMIC DNA]</scope>
</reference>
<comment type="caution">
    <text evidence="1">The sequence shown here is derived from an EMBL/GenBank/DDBJ whole genome shotgun (WGS) entry which is preliminary data.</text>
</comment>
<dbReference type="NCBIfam" id="TIGR02436">
    <property type="entry name" value="four helix bundle protein"/>
    <property type="match status" value="1"/>
</dbReference>
<evidence type="ECO:0000313" key="1">
    <source>
        <dbReference type="EMBL" id="KKR39261.1"/>
    </source>
</evidence>
<dbReference type="Pfam" id="PF05635">
    <property type="entry name" value="23S_rRNA_IVP"/>
    <property type="match status" value="1"/>
</dbReference>
<dbReference type="Proteomes" id="UP000034687">
    <property type="component" value="Unassembled WGS sequence"/>
</dbReference>
<dbReference type="InterPro" id="IPR012657">
    <property type="entry name" value="23S_rRNA-intervening_sequence"/>
</dbReference>
<dbReference type="AlphaFoldDB" id="A0A0G0QPJ1"/>
<protein>
    <recommendedName>
        <fullName evidence="3">Four helix bundle protein</fullName>
    </recommendedName>
</protein>
<dbReference type="Gene3D" id="1.20.1440.60">
    <property type="entry name" value="23S rRNA-intervening sequence"/>
    <property type="match status" value="1"/>
</dbReference>
<evidence type="ECO:0008006" key="3">
    <source>
        <dbReference type="Google" id="ProtNLM"/>
    </source>
</evidence>
<dbReference type="InterPro" id="IPR036583">
    <property type="entry name" value="23S_rRNA_IVS_sf"/>
</dbReference>
<dbReference type="EMBL" id="LBXW01000011">
    <property type="protein sequence ID" value="KKR39261.1"/>
    <property type="molecule type" value="Genomic_DNA"/>
</dbReference>
<dbReference type="SUPFAM" id="SSF158446">
    <property type="entry name" value="IVS-encoded protein-like"/>
    <property type="match status" value="1"/>
</dbReference>